<protein>
    <submittedName>
        <fullName evidence="2">Uncharacterized protein</fullName>
    </submittedName>
</protein>
<feature type="non-terminal residue" evidence="2">
    <location>
        <position position="1"/>
    </location>
</feature>
<dbReference type="Gene3D" id="3.90.550.10">
    <property type="entry name" value="Spore Coat Polysaccharide Biosynthesis Protein SpsA, Chain A"/>
    <property type="match status" value="1"/>
</dbReference>
<dbReference type="SUPFAM" id="SSF53448">
    <property type="entry name" value="Nucleotide-diphospho-sugar transferases"/>
    <property type="match status" value="1"/>
</dbReference>
<dbReference type="OrthoDB" id="532420at2759"/>
<gene>
    <name evidence="2" type="ORF">SLOPH_755</name>
</gene>
<evidence type="ECO:0000256" key="1">
    <source>
        <dbReference type="SAM" id="MobiDB-lite"/>
    </source>
</evidence>
<dbReference type="EMBL" id="ATCN01001346">
    <property type="protein sequence ID" value="EPR77692.1"/>
    <property type="molecule type" value="Genomic_DNA"/>
</dbReference>
<keyword evidence="3" id="KW-1185">Reference proteome</keyword>
<feature type="compositionally biased region" description="Low complexity" evidence="1">
    <location>
        <begin position="124"/>
        <end position="139"/>
    </location>
</feature>
<proteinExistence type="predicted"/>
<dbReference type="VEuPathDB" id="MicrosporidiaDB:SLOPH_755"/>
<dbReference type="AlphaFoldDB" id="S7W7J3"/>
<comment type="caution">
    <text evidence="2">The sequence shown here is derived from an EMBL/GenBank/DDBJ whole genome shotgun (WGS) entry which is preliminary data.</text>
</comment>
<dbReference type="InterPro" id="IPR029044">
    <property type="entry name" value="Nucleotide-diphossugar_trans"/>
</dbReference>
<dbReference type="HOGENOM" id="CLU_995915_0_0_1"/>
<dbReference type="Proteomes" id="UP000014978">
    <property type="component" value="Unassembled WGS sequence"/>
</dbReference>
<accession>S7W7J3</accession>
<feature type="region of interest" description="Disordered" evidence="1">
    <location>
        <begin position="116"/>
        <end position="139"/>
    </location>
</feature>
<evidence type="ECO:0000313" key="3">
    <source>
        <dbReference type="Proteomes" id="UP000014978"/>
    </source>
</evidence>
<dbReference type="InParanoid" id="S7W7J3"/>
<sequence length="280" mass="32006">FRSQESVYSIKNITYSRCNKCIPCKNYNNRFISHTDNNNITIDNINGNLTYSNPRNNNININNTDISIINNNTDYTCIENRIKISADIYAKSPNGNGGIFKALYKLYLEEYNNSNNNDIKDNNNNDSNNKDNNTTTNNNVNNEIHLKDIKYFNVSAVDNVLSNIIDPLAIGISIDKGLDILSKGIKLEDDRGQFYIYNNNNNNNDKCDNNNNTVKCDNNTVKNNNNNNDNTNFDANNNTSTNQIKNKIRILEYSEINDKNNINKYKDYKATGIANICDHY</sequence>
<organism evidence="2 3">
    <name type="scientific">Spraguea lophii (strain 42_110)</name>
    <name type="common">Microsporidian parasite</name>
    <dbReference type="NCBI Taxonomy" id="1358809"/>
    <lineage>
        <taxon>Eukaryota</taxon>
        <taxon>Fungi</taxon>
        <taxon>Fungi incertae sedis</taxon>
        <taxon>Microsporidia</taxon>
        <taxon>Spragueidae</taxon>
        <taxon>Spraguea</taxon>
    </lineage>
</organism>
<evidence type="ECO:0000313" key="2">
    <source>
        <dbReference type="EMBL" id="EPR77692.1"/>
    </source>
</evidence>
<feature type="non-terminal residue" evidence="2">
    <location>
        <position position="280"/>
    </location>
</feature>
<name>S7W7J3_SPRLO</name>
<reference evidence="3" key="1">
    <citation type="journal article" date="2013" name="PLoS Genet.">
        <title>The genome of Spraguea lophii and the basis of host-microsporidian interactions.</title>
        <authorList>
            <person name="Campbell S.E."/>
            <person name="Williams T.A."/>
            <person name="Yousuf A."/>
            <person name="Soanes D.M."/>
            <person name="Paszkiewicz K.H."/>
            <person name="Williams B.A.P."/>
        </authorList>
    </citation>
    <scope>NUCLEOTIDE SEQUENCE [LARGE SCALE GENOMIC DNA]</scope>
    <source>
        <strain evidence="3">42_110</strain>
    </source>
</reference>